<dbReference type="GO" id="GO:0003700">
    <property type="term" value="F:DNA-binding transcription factor activity"/>
    <property type="evidence" value="ECO:0007669"/>
    <property type="project" value="InterPro"/>
</dbReference>
<name>A0A5N6M6H1_9ASTR</name>
<dbReference type="InterPro" id="IPR044810">
    <property type="entry name" value="WRKY_plant"/>
</dbReference>
<dbReference type="AlphaFoldDB" id="A0A5N6M6H1"/>
<gene>
    <name evidence="1" type="ORF">E3N88_37252</name>
</gene>
<protein>
    <submittedName>
        <fullName evidence="1">Uncharacterized protein</fullName>
    </submittedName>
</protein>
<keyword evidence="2" id="KW-1185">Reference proteome</keyword>
<sequence>MSMEKIRAENGKRKPVATRILPLHDGWTHSHPLPPPALAMASTTAAAATMMLSGSMSHGLTMNPNLLAQAMYRPSGISFPTPTITLDLTHPPPTPNTPHQIKYAPQHPHPHPHTTAFATAITSHPNFTAALAVAITSATTDNNTTS</sequence>
<dbReference type="Proteomes" id="UP000326396">
    <property type="component" value="Linkage Group LG7"/>
</dbReference>
<accession>A0A5N6M6H1</accession>
<reference evidence="1 2" key="1">
    <citation type="submission" date="2019-05" db="EMBL/GenBank/DDBJ databases">
        <title>Mikania micrantha, genome provides insights into the molecular mechanism of rapid growth.</title>
        <authorList>
            <person name="Liu B."/>
        </authorList>
    </citation>
    <scope>NUCLEOTIDE SEQUENCE [LARGE SCALE GENOMIC DNA]</scope>
    <source>
        <strain evidence="1">NLD-2019</strain>
        <tissue evidence="1">Leaf</tissue>
    </source>
</reference>
<organism evidence="1 2">
    <name type="scientific">Mikania micrantha</name>
    <name type="common">bitter vine</name>
    <dbReference type="NCBI Taxonomy" id="192012"/>
    <lineage>
        <taxon>Eukaryota</taxon>
        <taxon>Viridiplantae</taxon>
        <taxon>Streptophyta</taxon>
        <taxon>Embryophyta</taxon>
        <taxon>Tracheophyta</taxon>
        <taxon>Spermatophyta</taxon>
        <taxon>Magnoliopsida</taxon>
        <taxon>eudicotyledons</taxon>
        <taxon>Gunneridae</taxon>
        <taxon>Pentapetalae</taxon>
        <taxon>asterids</taxon>
        <taxon>campanulids</taxon>
        <taxon>Asterales</taxon>
        <taxon>Asteraceae</taxon>
        <taxon>Asteroideae</taxon>
        <taxon>Heliantheae alliance</taxon>
        <taxon>Eupatorieae</taxon>
        <taxon>Mikania</taxon>
    </lineage>
</organism>
<dbReference type="EMBL" id="SZYD01000017">
    <property type="protein sequence ID" value="KAD3069372.1"/>
    <property type="molecule type" value="Genomic_DNA"/>
</dbReference>
<evidence type="ECO:0000313" key="1">
    <source>
        <dbReference type="EMBL" id="KAD3069372.1"/>
    </source>
</evidence>
<dbReference type="PANTHER" id="PTHR31429">
    <property type="entry name" value="WRKY TRANSCRIPTION FACTOR 36-RELATED"/>
    <property type="match status" value="1"/>
</dbReference>
<dbReference type="PANTHER" id="PTHR31429:SF87">
    <property type="entry name" value="WRKY DOMAIN-CONTAINING PROTEIN-RELATED"/>
    <property type="match status" value="1"/>
</dbReference>
<comment type="caution">
    <text evidence="1">The sequence shown here is derived from an EMBL/GenBank/DDBJ whole genome shotgun (WGS) entry which is preliminary data.</text>
</comment>
<evidence type="ECO:0000313" key="2">
    <source>
        <dbReference type="Proteomes" id="UP000326396"/>
    </source>
</evidence>
<proteinExistence type="predicted"/>